<protein>
    <recommendedName>
        <fullName evidence="3">Enoyl-CoA hydratase/isomerase</fullName>
    </recommendedName>
</protein>
<organism evidence="1 2">
    <name type="scientific">Clonostachys chloroleuca</name>
    <dbReference type="NCBI Taxonomy" id="1926264"/>
    <lineage>
        <taxon>Eukaryota</taxon>
        <taxon>Fungi</taxon>
        <taxon>Dikarya</taxon>
        <taxon>Ascomycota</taxon>
        <taxon>Pezizomycotina</taxon>
        <taxon>Sordariomycetes</taxon>
        <taxon>Hypocreomycetidae</taxon>
        <taxon>Hypocreales</taxon>
        <taxon>Bionectriaceae</taxon>
        <taxon>Clonostachys</taxon>
    </lineage>
</organism>
<sequence>MEPLFTIPIAALPPNHPGGEIVCTVPRPRTYVLTFSSPPDNRMTTPFCRALLSALDVLEFGDHESGVVITTSAIPKFYSNGLDLEHAVATDGFWALLYEVWRRFLTERGRKLIEKSFPMPTIALLNGHAFAGGLMLAMAHDYRLAPHPKGFLCVNELLFGAPLKPAMAAIFRTKLTPQVYRNLVLEARRFTGADAVEAGIADGLADEGVESALKFIDARGIEDKGKTGVYGVIKAEMYKDLVRMLKSPGLEAEDARFDATQENERERQEFGKVWYEQWQRENQKAKL</sequence>
<dbReference type="GO" id="GO:0005777">
    <property type="term" value="C:peroxisome"/>
    <property type="evidence" value="ECO:0007669"/>
    <property type="project" value="TreeGrafter"/>
</dbReference>
<reference evidence="1" key="1">
    <citation type="submission" date="2023-01" db="EMBL/GenBank/DDBJ databases">
        <authorList>
            <person name="Piombo E."/>
        </authorList>
    </citation>
    <scope>NUCLEOTIDE SEQUENCE</scope>
</reference>
<proteinExistence type="predicted"/>
<evidence type="ECO:0000313" key="2">
    <source>
        <dbReference type="Proteomes" id="UP001160390"/>
    </source>
</evidence>
<dbReference type="PANTHER" id="PTHR11941">
    <property type="entry name" value="ENOYL-COA HYDRATASE-RELATED"/>
    <property type="match status" value="1"/>
</dbReference>
<evidence type="ECO:0000313" key="1">
    <source>
        <dbReference type="EMBL" id="CAI6079508.1"/>
    </source>
</evidence>
<dbReference type="PANTHER" id="PTHR11941:SF75">
    <property type="entry name" value="ENOYL-COA HYDRATASE_ISOMERASE FAMILY PROTEIN"/>
    <property type="match status" value="1"/>
</dbReference>
<dbReference type="SUPFAM" id="SSF52096">
    <property type="entry name" value="ClpP/crotonase"/>
    <property type="match status" value="1"/>
</dbReference>
<dbReference type="Proteomes" id="UP001160390">
    <property type="component" value="Unassembled WGS sequence"/>
</dbReference>
<dbReference type="InterPro" id="IPR001753">
    <property type="entry name" value="Enoyl-CoA_hydra/iso"/>
</dbReference>
<dbReference type="CDD" id="cd06558">
    <property type="entry name" value="crotonase-like"/>
    <property type="match status" value="1"/>
</dbReference>
<comment type="caution">
    <text evidence="1">The sequence shown here is derived from an EMBL/GenBank/DDBJ whole genome shotgun (WGS) entry which is preliminary data.</text>
</comment>
<dbReference type="Pfam" id="PF00378">
    <property type="entry name" value="ECH_1"/>
    <property type="match status" value="1"/>
</dbReference>
<dbReference type="AlphaFoldDB" id="A0AA35LV15"/>
<keyword evidence="2" id="KW-1185">Reference proteome</keyword>
<accession>A0AA35LV15</accession>
<gene>
    <name evidence="1" type="ORF">CCHLO57077_00012764</name>
</gene>
<dbReference type="Gene3D" id="3.90.226.10">
    <property type="entry name" value="2-enoyl-CoA Hydratase, Chain A, domain 1"/>
    <property type="match status" value="1"/>
</dbReference>
<name>A0AA35LV15_9HYPO</name>
<dbReference type="GO" id="GO:0004165">
    <property type="term" value="F:delta(3)-delta(2)-enoyl-CoA isomerase activity"/>
    <property type="evidence" value="ECO:0007669"/>
    <property type="project" value="TreeGrafter"/>
</dbReference>
<dbReference type="InterPro" id="IPR029045">
    <property type="entry name" value="ClpP/crotonase-like_dom_sf"/>
</dbReference>
<dbReference type="EMBL" id="CABFNP030000704">
    <property type="protein sequence ID" value="CAI6079508.1"/>
    <property type="molecule type" value="Genomic_DNA"/>
</dbReference>
<evidence type="ECO:0008006" key="3">
    <source>
        <dbReference type="Google" id="ProtNLM"/>
    </source>
</evidence>
<dbReference type="GO" id="GO:0006635">
    <property type="term" value="P:fatty acid beta-oxidation"/>
    <property type="evidence" value="ECO:0007669"/>
    <property type="project" value="TreeGrafter"/>
</dbReference>